<dbReference type="GO" id="GO:0005737">
    <property type="term" value="C:cytoplasm"/>
    <property type="evidence" value="ECO:0007669"/>
    <property type="project" value="TreeGrafter"/>
</dbReference>
<dbReference type="Proteomes" id="UP001164286">
    <property type="component" value="Unassembled WGS sequence"/>
</dbReference>
<dbReference type="InterPro" id="IPR030468">
    <property type="entry name" value="Uba3_N"/>
</dbReference>
<dbReference type="GeneID" id="77725101"/>
<evidence type="ECO:0000256" key="6">
    <source>
        <dbReference type="ARBA" id="ARBA00022786"/>
    </source>
</evidence>
<dbReference type="SUPFAM" id="SSF69572">
    <property type="entry name" value="Activating enzymes of the ubiquitin-like proteins"/>
    <property type="match status" value="1"/>
</dbReference>
<reference evidence="13" key="1">
    <citation type="journal article" date="2022" name="G3 (Bethesda)">
        <title>High quality genome of the basidiomycete yeast Dioszegia hungarica PDD-24b-2 isolated from cloud water.</title>
        <authorList>
            <person name="Jarrige D."/>
            <person name="Haridas S."/>
            <person name="Bleykasten-Grosshans C."/>
            <person name="Joly M."/>
            <person name="Nadalig T."/>
            <person name="Sancelme M."/>
            <person name="Vuilleumier S."/>
            <person name="Grigoriev I.V."/>
            <person name="Amato P."/>
            <person name="Bringel F."/>
        </authorList>
    </citation>
    <scope>NUCLEOTIDE SEQUENCE</scope>
    <source>
        <strain evidence="13">PDD-24b-2</strain>
    </source>
</reference>
<evidence type="ECO:0000256" key="9">
    <source>
        <dbReference type="ARBA" id="ARBA00024626"/>
    </source>
</evidence>
<evidence type="ECO:0000256" key="3">
    <source>
        <dbReference type="ARBA" id="ARBA00015203"/>
    </source>
</evidence>
<dbReference type="FunFam" id="1.10.10.520:FF:000001">
    <property type="entry name" value="NEDD8-activating enzyme E1 catalytic subunit"/>
    <property type="match status" value="1"/>
</dbReference>
<comment type="pathway">
    <text evidence="1 11">Protein modification; protein neddylation.</text>
</comment>
<proteinExistence type="inferred from homology"/>
<dbReference type="GO" id="GO:0045116">
    <property type="term" value="P:protein neddylation"/>
    <property type="evidence" value="ECO:0007669"/>
    <property type="project" value="UniProtKB-UniRule"/>
</dbReference>
<keyword evidence="5 11" id="KW-0547">Nucleotide-binding</keyword>
<keyword evidence="6 11" id="KW-0833">Ubl conjugation pathway</keyword>
<dbReference type="PANTHER" id="PTHR10953">
    <property type="entry name" value="UBIQUITIN-ACTIVATING ENZYME E1"/>
    <property type="match status" value="1"/>
</dbReference>
<dbReference type="PANTHER" id="PTHR10953:SF6">
    <property type="entry name" value="NEDD8-ACTIVATING ENZYME E1 CATALYTIC SUBUNIT"/>
    <property type="match status" value="1"/>
</dbReference>
<dbReference type="CDD" id="cd01488">
    <property type="entry name" value="Uba3_RUB"/>
    <property type="match status" value="1"/>
</dbReference>
<evidence type="ECO:0000313" key="14">
    <source>
        <dbReference type="Proteomes" id="UP001164286"/>
    </source>
</evidence>
<dbReference type="InterPro" id="IPR045886">
    <property type="entry name" value="ThiF/MoeB/HesA"/>
</dbReference>
<dbReference type="Pfam" id="PF00899">
    <property type="entry name" value="ThiF"/>
    <property type="match status" value="1"/>
</dbReference>
<keyword evidence="7 11" id="KW-0067">ATP-binding</keyword>
<evidence type="ECO:0000256" key="8">
    <source>
        <dbReference type="ARBA" id="ARBA00023624"/>
    </source>
</evidence>
<gene>
    <name evidence="13" type="ORF">MKK02DRAFT_18140</name>
</gene>
<dbReference type="InterPro" id="IPR035985">
    <property type="entry name" value="Ubiquitin-activating_enz"/>
</dbReference>
<dbReference type="SMART" id="SM01181">
    <property type="entry name" value="E2_bind"/>
    <property type="match status" value="1"/>
</dbReference>
<evidence type="ECO:0000256" key="11">
    <source>
        <dbReference type="RuleBase" id="RU368009"/>
    </source>
</evidence>
<keyword evidence="14" id="KW-1185">Reference proteome</keyword>
<name>A0AA38LQL0_9TREE</name>
<dbReference type="AlphaFoldDB" id="A0AA38LQL0"/>
<evidence type="ECO:0000256" key="1">
    <source>
        <dbReference type="ARBA" id="ARBA00005032"/>
    </source>
</evidence>
<evidence type="ECO:0000313" key="13">
    <source>
        <dbReference type="EMBL" id="KAI9633462.1"/>
    </source>
</evidence>
<dbReference type="InterPro" id="IPR014929">
    <property type="entry name" value="E2-binding"/>
</dbReference>
<feature type="active site" description="Glycyl thioester intermediate" evidence="10">
    <location>
        <position position="219"/>
    </location>
</feature>
<dbReference type="InterPro" id="IPR023318">
    <property type="entry name" value="Ub_act_enz_dom_a_sf"/>
</dbReference>
<evidence type="ECO:0000256" key="2">
    <source>
        <dbReference type="ARBA" id="ARBA00006310"/>
    </source>
</evidence>
<keyword evidence="4 11" id="KW-0436">Ligase</keyword>
<evidence type="ECO:0000256" key="5">
    <source>
        <dbReference type="ARBA" id="ARBA00022741"/>
    </source>
</evidence>
<dbReference type="InterPro" id="IPR000594">
    <property type="entry name" value="ThiF_NAD_FAD-bd"/>
</dbReference>
<feature type="domain" description="E2 binding" evidence="12">
    <location>
        <begin position="353"/>
        <end position="437"/>
    </location>
</feature>
<dbReference type="Gene3D" id="3.40.50.720">
    <property type="entry name" value="NAD(P)-binding Rossmann-like Domain"/>
    <property type="match status" value="1"/>
</dbReference>
<organism evidence="13 14">
    <name type="scientific">Dioszegia hungarica</name>
    <dbReference type="NCBI Taxonomy" id="4972"/>
    <lineage>
        <taxon>Eukaryota</taxon>
        <taxon>Fungi</taxon>
        <taxon>Dikarya</taxon>
        <taxon>Basidiomycota</taxon>
        <taxon>Agaricomycotina</taxon>
        <taxon>Tremellomycetes</taxon>
        <taxon>Tremellales</taxon>
        <taxon>Bulleribasidiaceae</taxon>
        <taxon>Dioszegia</taxon>
    </lineage>
</organism>
<protein>
    <recommendedName>
        <fullName evidence="3 11">NEDD8-activating enzyme E1 catalytic subunit</fullName>
        <ecNumber evidence="8 11">6.2.1.64</ecNumber>
    </recommendedName>
</protein>
<comment type="catalytic activity">
    <reaction evidence="9 11">
        <text>ATP + [NEDD8 protein] + [E1 NEDD8-activating enzyme]-L-cysteine = AMP + diphosphate + [E1 NEDD8-activating enzyme]-S-[NEDD8 protein]-yl-L-cysteine.</text>
        <dbReference type="EC" id="6.2.1.64"/>
    </reaction>
</comment>
<dbReference type="RefSeq" id="XP_052943239.1">
    <property type="nucleotide sequence ID" value="XM_053085900.1"/>
</dbReference>
<dbReference type="GO" id="GO:0005524">
    <property type="term" value="F:ATP binding"/>
    <property type="evidence" value="ECO:0007669"/>
    <property type="project" value="UniProtKB-UniRule"/>
</dbReference>
<sequence length="437" mass="48316">MSQVAVAPPVQLSSKTTEYLASSSRYRDVDKILDRRGPWTDEQFQGGQAAKDFLRQQCKILVIGAGGLGCEILQNLALTGFHNIHVIDMDTIDISNLNRQFLFRETDVGGSKANVAAAFVMQRVPGVKVTPYFGKIQDHPASFYGSFDIIIAGLDSIPARRWINATLVEIAEQDENVTPLIDGGTEGFRGQARVILPAVSSCYECSIDTIAPPTAYPICTIANTPRLPEHCIEWASVLEWPKVFKDKKLDTDDPDHIEWLYQRASTRANEFKIEGVTWALTQGVVKNIIPAIASTNAIIAASCCNEAFKLATLAAPSLDNYMMYSGNESLYAYTFEYEKRADCPVCGGESIEVQAEKDWTLETLLEKLEDRQDLQIKRPSLAYESGAPLFFQAPPQLHEATKPNLAKKLSELFSEDASVVITDPNLPFQVTVSIKLV</sequence>
<dbReference type="Gene3D" id="3.10.290.20">
    <property type="entry name" value="Ubiquitin-like 2 activating enzyme e1b. Chain: B, domain 3"/>
    <property type="match status" value="1"/>
</dbReference>
<evidence type="ECO:0000259" key="12">
    <source>
        <dbReference type="SMART" id="SM01181"/>
    </source>
</evidence>
<dbReference type="InterPro" id="IPR033127">
    <property type="entry name" value="UBQ-activ_enz_E1_Cys_AS"/>
</dbReference>
<dbReference type="GO" id="GO:0005634">
    <property type="term" value="C:nucleus"/>
    <property type="evidence" value="ECO:0007669"/>
    <property type="project" value="TreeGrafter"/>
</dbReference>
<dbReference type="EMBL" id="JAKWFO010000008">
    <property type="protein sequence ID" value="KAI9633462.1"/>
    <property type="molecule type" value="Genomic_DNA"/>
</dbReference>
<dbReference type="PROSITE" id="PS00865">
    <property type="entry name" value="UBIQUITIN_ACTIVAT_2"/>
    <property type="match status" value="1"/>
</dbReference>
<evidence type="ECO:0000256" key="10">
    <source>
        <dbReference type="PROSITE-ProRule" id="PRU10132"/>
    </source>
</evidence>
<comment type="similarity">
    <text evidence="2 11">Belongs to the ubiquitin-activating E1 family. UBA3 subfamily.</text>
</comment>
<evidence type="ECO:0000256" key="7">
    <source>
        <dbReference type="ARBA" id="ARBA00022840"/>
    </source>
</evidence>
<dbReference type="EC" id="6.2.1.64" evidence="8 11"/>
<evidence type="ECO:0000256" key="4">
    <source>
        <dbReference type="ARBA" id="ARBA00022598"/>
    </source>
</evidence>
<comment type="function">
    <text evidence="11">Catalytic subunit of the dimeric E1 enzyme, which activates NEDD8.</text>
</comment>
<comment type="caution">
    <text evidence="13">The sequence shown here is derived from an EMBL/GenBank/DDBJ whole genome shotgun (WGS) entry which is preliminary data.</text>
</comment>
<dbReference type="Gene3D" id="1.10.10.520">
    <property type="entry name" value="Ubiquitin activating enzymes (Uba3). Chain: B, domain 2"/>
    <property type="match status" value="1"/>
</dbReference>
<dbReference type="Pfam" id="PF08825">
    <property type="entry name" value="E2_bind"/>
    <property type="match status" value="1"/>
</dbReference>
<dbReference type="GO" id="GO:0019781">
    <property type="term" value="F:NEDD8 activating enzyme activity"/>
    <property type="evidence" value="ECO:0007669"/>
    <property type="project" value="UniProtKB-UniRule"/>
</dbReference>
<dbReference type="FunFam" id="3.10.290.20:FF:000003">
    <property type="entry name" value="Ubiquitin-activating enzyme E1 C"/>
    <property type="match status" value="1"/>
</dbReference>
<accession>A0AA38LQL0</accession>